<comment type="caution">
    <text evidence="2">The sequence shown here is derived from an EMBL/GenBank/DDBJ whole genome shotgun (WGS) entry which is preliminary data.</text>
</comment>
<proteinExistence type="predicted"/>
<feature type="chain" id="PRO_5041988013" evidence="1">
    <location>
        <begin position="20"/>
        <end position="190"/>
    </location>
</feature>
<evidence type="ECO:0000256" key="1">
    <source>
        <dbReference type="SAM" id="SignalP"/>
    </source>
</evidence>
<keyword evidence="3" id="KW-1185">Reference proteome</keyword>
<feature type="signal peptide" evidence="1">
    <location>
        <begin position="1"/>
        <end position="19"/>
    </location>
</feature>
<organism evidence="2 3">
    <name type="scientific">Lasiosphaeria ovina</name>
    <dbReference type="NCBI Taxonomy" id="92902"/>
    <lineage>
        <taxon>Eukaryota</taxon>
        <taxon>Fungi</taxon>
        <taxon>Dikarya</taxon>
        <taxon>Ascomycota</taxon>
        <taxon>Pezizomycotina</taxon>
        <taxon>Sordariomycetes</taxon>
        <taxon>Sordariomycetidae</taxon>
        <taxon>Sordariales</taxon>
        <taxon>Lasiosphaeriaceae</taxon>
        <taxon>Lasiosphaeria</taxon>
    </lineage>
</organism>
<protein>
    <submittedName>
        <fullName evidence="2">Uncharacterized protein</fullName>
    </submittedName>
</protein>
<name>A0AAE0KHE5_9PEZI</name>
<evidence type="ECO:0000313" key="3">
    <source>
        <dbReference type="Proteomes" id="UP001287356"/>
    </source>
</evidence>
<sequence>MLFSSVPALVTVLAGLAQTQFTSQAVANALDNLRVRTATLILPAQQMTAENARQLQTRQGPWTAVVYGLNDVDSNTDTLIETLQLTAPTFTKTPYTGPDAAAIGSQFQNFVNVQLELLNLLSTKAYALNMYNAPYVSRPFTIVLQVLKTSVDLRAFPPADSVGAVQRSSNLGTLDAQYSAVIPLFSRIGG</sequence>
<gene>
    <name evidence="2" type="ORF">B0T24DRAFT_207896</name>
</gene>
<dbReference type="AlphaFoldDB" id="A0AAE0KHE5"/>
<dbReference type="Proteomes" id="UP001287356">
    <property type="component" value="Unassembled WGS sequence"/>
</dbReference>
<dbReference type="EMBL" id="JAULSN010000003">
    <property type="protein sequence ID" value="KAK3375860.1"/>
    <property type="molecule type" value="Genomic_DNA"/>
</dbReference>
<accession>A0AAE0KHE5</accession>
<reference evidence="2" key="2">
    <citation type="submission" date="2023-06" db="EMBL/GenBank/DDBJ databases">
        <authorList>
            <consortium name="Lawrence Berkeley National Laboratory"/>
            <person name="Haridas S."/>
            <person name="Hensen N."/>
            <person name="Bonometti L."/>
            <person name="Westerberg I."/>
            <person name="Brannstrom I.O."/>
            <person name="Guillou S."/>
            <person name="Cros-Aarteil S."/>
            <person name="Calhoun S."/>
            <person name="Kuo A."/>
            <person name="Mondo S."/>
            <person name="Pangilinan J."/>
            <person name="Riley R."/>
            <person name="Labutti K."/>
            <person name="Andreopoulos B."/>
            <person name="Lipzen A."/>
            <person name="Chen C."/>
            <person name="Yanf M."/>
            <person name="Daum C."/>
            <person name="Ng V."/>
            <person name="Clum A."/>
            <person name="Steindorff A."/>
            <person name="Ohm R."/>
            <person name="Martin F."/>
            <person name="Silar P."/>
            <person name="Natvig D."/>
            <person name="Lalanne C."/>
            <person name="Gautier V."/>
            <person name="Ament-Velasquez S.L."/>
            <person name="Kruys A."/>
            <person name="Hutchinson M.I."/>
            <person name="Powell A.J."/>
            <person name="Barry K."/>
            <person name="Miller A.N."/>
            <person name="Grigoriev I.V."/>
            <person name="Debuchy R."/>
            <person name="Gladieux P."/>
            <person name="Thoren M.H."/>
            <person name="Johannesson H."/>
        </authorList>
    </citation>
    <scope>NUCLEOTIDE SEQUENCE</scope>
    <source>
        <strain evidence="2">CBS 958.72</strain>
    </source>
</reference>
<keyword evidence="1" id="KW-0732">Signal</keyword>
<evidence type="ECO:0000313" key="2">
    <source>
        <dbReference type="EMBL" id="KAK3375860.1"/>
    </source>
</evidence>
<reference evidence="2" key="1">
    <citation type="journal article" date="2023" name="Mol. Phylogenet. Evol.">
        <title>Genome-scale phylogeny and comparative genomics of the fungal order Sordariales.</title>
        <authorList>
            <person name="Hensen N."/>
            <person name="Bonometti L."/>
            <person name="Westerberg I."/>
            <person name="Brannstrom I.O."/>
            <person name="Guillou S."/>
            <person name="Cros-Aarteil S."/>
            <person name="Calhoun S."/>
            <person name="Haridas S."/>
            <person name="Kuo A."/>
            <person name="Mondo S."/>
            <person name="Pangilinan J."/>
            <person name="Riley R."/>
            <person name="LaButti K."/>
            <person name="Andreopoulos B."/>
            <person name="Lipzen A."/>
            <person name="Chen C."/>
            <person name="Yan M."/>
            <person name="Daum C."/>
            <person name="Ng V."/>
            <person name="Clum A."/>
            <person name="Steindorff A."/>
            <person name="Ohm R.A."/>
            <person name="Martin F."/>
            <person name="Silar P."/>
            <person name="Natvig D.O."/>
            <person name="Lalanne C."/>
            <person name="Gautier V."/>
            <person name="Ament-Velasquez S.L."/>
            <person name="Kruys A."/>
            <person name="Hutchinson M.I."/>
            <person name="Powell A.J."/>
            <person name="Barry K."/>
            <person name="Miller A.N."/>
            <person name="Grigoriev I.V."/>
            <person name="Debuchy R."/>
            <person name="Gladieux P."/>
            <person name="Hiltunen Thoren M."/>
            <person name="Johannesson H."/>
        </authorList>
    </citation>
    <scope>NUCLEOTIDE SEQUENCE</scope>
    <source>
        <strain evidence="2">CBS 958.72</strain>
    </source>
</reference>